<evidence type="ECO:0000313" key="6">
    <source>
        <dbReference type="EMBL" id="OON74350.1"/>
    </source>
</evidence>
<evidence type="ECO:0000313" key="7">
    <source>
        <dbReference type="Proteomes" id="UP000190539"/>
    </source>
</evidence>
<sequence>MAAPQQSERTRPMRADARRNYGRLLDEARTAFAEAGTEASLEEIARRAGVGIGTLYRHFPDRYALVEAVFTAEITELRDRAEQLAADVSAPPADRLTRWLRSYIQYARTYGGLSGALLDHGRMAFCHETLTDAAEALVAPAHRAGSLRAEVTVREVLTLATAIAWTTEKLPHDPDRLLELVLNGLFTTPG</sequence>
<name>A0A1V4A3Z8_9ACTN</name>
<dbReference type="SUPFAM" id="SSF46689">
    <property type="entry name" value="Homeodomain-like"/>
    <property type="match status" value="1"/>
</dbReference>
<gene>
    <name evidence="6" type="ORF">B1H18_24930</name>
</gene>
<evidence type="ECO:0000256" key="1">
    <source>
        <dbReference type="ARBA" id="ARBA00023015"/>
    </source>
</evidence>
<accession>A0A1V4A3Z8</accession>
<feature type="DNA-binding region" description="H-T-H motif" evidence="4">
    <location>
        <begin position="40"/>
        <end position="59"/>
    </location>
</feature>
<dbReference type="GO" id="GO:0003700">
    <property type="term" value="F:DNA-binding transcription factor activity"/>
    <property type="evidence" value="ECO:0007669"/>
    <property type="project" value="TreeGrafter"/>
</dbReference>
<organism evidence="6 7">
    <name type="scientific">Streptomyces tsukubensis</name>
    <dbReference type="NCBI Taxonomy" id="83656"/>
    <lineage>
        <taxon>Bacteria</taxon>
        <taxon>Bacillati</taxon>
        <taxon>Actinomycetota</taxon>
        <taxon>Actinomycetes</taxon>
        <taxon>Kitasatosporales</taxon>
        <taxon>Streptomycetaceae</taxon>
        <taxon>Streptomyces</taxon>
    </lineage>
</organism>
<comment type="caution">
    <text evidence="6">The sequence shown here is derived from an EMBL/GenBank/DDBJ whole genome shotgun (WGS) entry which is preliminary data.</text>
</comment>
<dbReference type="RefSeq" id="WP_227025258.1">
    <property type="nucleotide sequence ID" value="NZ_CP045178.1"/>
</dbReference>
<dbReference type="Proteomes" id="UP000190539">
    <property type="component" value="Unassembled WGS sequence"/>
</dbReference>
<dbReference type="STRING" id="83656.B1H18_24930"/>
<dbReference type="PROSITE" id="PS50977">
    <property type="entry name" value="HTH_TETR_2"/>
    <property type="match status" value="1"/>
</dbReference>
<evidence type="ECO:0000256" key="3">
    <source>
        <dbReference type="ARBA" id="ARBA00023163"/>
    </source>
</evidence>
<dbReference type="InterPro" id="IPR001647">
    <property type="entry name" value="HTH_TetR"/>
</dbReference>
<dbReference type="InterPro" id="IPR009057">
    <property type="entry name" value="Homeodomain-like_sf"/>
</dbReference>
<dbReference type="InterPro" id="IPR050109">
    <property type="entry name" value="HTH-type_TetR-like_transc_reg"/>
</dbReference>
<dbReference type="Gene3D" id="1.10.357.10">
    <property type="entry name" value="Tetracycline Repressor, domain 2"/>
    <property type="match status" value="1"/>
</dbReference>
<dbReference type="GO" id="GO:0000976">
    <property type="term" value="F:transcription cis-regulatory region binding"/>
    <property type="evidence" value="ECO:0007669"/>
    <property type="project" value="TreeGrafter"/>
</dbReference>
<evidence type="ECO:0000256" key="4">
    <source>
        <dbReference type="PROSITE-ProRule" id="PRU00335"/>
    </source>
</evidence>
<dbReference type="EMBL" id="MVFC01000027">
    <property type="protein sequence ID" value="OON74350.1"/>
    <property type="molecule type" value="Genomic_DNA"/>
</dbReference>
<feature type="domain" description="HTH tetR-type" evidence="5">
    <location>
        <begin position="18"/>
        <end position="77"/>
    </location>
</feature>
<keyword evidence="1" id="KW-0805">Transcription regulation</keyword>
<keyword evidence="7" id="KW-1185">Reference proteome</keyword>
<dbReference type="Pfam" id="PF00440">
    <property type="entry name" value="TetR_N"/>
    <property type="match status" value="1"/>
</dbReference>
<protein>
    <recommendedName>
        <fullName evidence="5">HTH tetR-type domain-containing protein</fullName>
    </recommendedName>
</protein>
<dbReference type="AlphaFoldDB" id="A0A1V4A3Z8"/>
<dbReference type="InterPro" id="IPR049445">
    <property type="entry name" value="TetR_SbtR-like_C"/>
</dbReference>
<keyword evidence="3" id="KW-0804">Transcription</keyword>
<dbReference type="PRINTS" id="PR00455">
    <property type="entry name" value="HTHTETR"/>
</dbReference>
<dbReference type="Pfam" id="PF21597">
    <property type="entry name" value="TetR_C_43"/>
    <property type="match status" value="1"/>
</dbReference>
<proteinExistence type="predicted"/>
<dbReference type="SUPFAM" id="SSF48498">
    <property type="entry name" value="Tetracyclin repressor-like, C-terminal domain"/>
    <property type="match status" value="1"/>
</dbReference>
<dbReference type="PANTHER" id="PTHR30055:SF234">
    <property type="entry name" value="HTH-TYPE TRANSCRIPTIONAL REGULATOR BETI"/>
    <property type="match status" value="1"/>
</dbReference>
<keyword evidence="2 4" id="KW-0238">DNA-binding</keyword>
<evidence type="ECO:0000259" key="5">
    <source>
        <dbReference type="PROSITE" id="PS50977"/>
    </source>
</evidence>
<reference evidence="6 7" key="1">
    <citation type="submission" date="2017-02" db="EMBL/GenBank/DDBJ databases">
        <title>Draft Genome Sequence of Streptomyces tsukubaensis F601, a Producer of the immunosuppressant tacrolimus FK506.</title>
        <authorList>
            <person name="Zong G."/>
            <person name="Zhong C."/>
            <person name="Fu J."/>
            <person name="Qin R."/>
            <person name="Cao G."/>
        </authorList>
    </citation>
    <scope>NUCLEOTIDE SEQUENCE [LARGE SCALE GENOMIC DNA]</scope>
    <source>
        <strain evidence="6 7">F601</strain>
    </source>
</reference>
<dbReference type="InterPro" id="IPR036271">
    <property type="entry name" value="Tet_transcr_reg_TetR-rel_C_sf"/>
</dbReference>
<evidence type="ECO:0000256" key="2">
    <source>
        <dbReference type="ARBA" id="ARBA00023125"/>
    </source>
</evidence>
<dbReference type="PANTHER" id="PTHR30055">
    <property type="entry name" value="HTH-TYPE TRANSCRIPTIONAL REGULATOR RUTR"/>
    <property type="match status" value="1"/>
</dbReference>